<gene>
    <name evidence="2" type="ORF">NQF86_07065</name>
</gene>
<feature type="transmembrane region" description="Helical" evidence="1">
    <location>
        <begin position="17"/>
        <end position="36"/>
    </location>
</feature>
<keyword evidence="3" id="KW-1185">Reference proteome</keyword>
<feature type="transmembrane region" description="Helical" evidence="1">
    <location>
        <begin position="224"/>
        <end position="243"/>
    </location>
</feature>
<feature type="transmembrane region" description="Helical" evidence="1">
    <location>
        <begin position="94"/>
        <end position="119"/>
    </location>
</feature>
<proteinExistence type="predicted"/>
<evidence type="ECO:0000313" key="3">
    <source>
        <dbReference type="Proteomes" id="UP001165576"/>
    </source>
</evidence>
<sequence>MTRLVHSFLKTTGGWKFLLFIYLVCFVNLLIMQLLAPDGSLASSTCQLDCFWYTDIIRNGYASHPLLDDTLRMTQANWAFFPLYPMLSSALHRLMAIDVLHAALLVNIILWPVLIYLMYRDLLQRNVQLNPILYTLFMVLFPFNIWYTSQYSEGTFSLLLVCIFMALRQKRMALAALFCCLISLSRPTGFLSVLFITAWSFCYDLYRNRQSLSFTTLSDSLQKNLFLISAAGFGLSLYVLYLFHITGDGFAFSHIQIAWLRKFNWLPIQIINALPQKHERVFVLYLAAASFVLYRMFKQGWKLESCLMVFILLIATSTKLISVERFVFSNPFVMEFLAVAFATLSVRKQRVGLSCLFILHLIVIRLWFHGKYWFV</sequence>
<feature type="transmembrane region" description="Helical" evidence="1">
    <location>
        <begin position="174"/>
        <end position="203"/>
    </location>
</feature>
<protein>
    <recommendedName>
        <fullName evidence="4">Mannosyltransferase</fullName>
    </recommendedName>
</protein>
<dbReference type="Proteomes" id="UP001165576">
    <property type="component" value="Unassembled WGS sequence"/>
</dbReference>
<feature type="transmembrane region" description="Helical" evidence="1">
    <location>
        <begin position="281"/>
        <end position="297"/>
    </location>
</feature>
<evidence type="ECO:0008006" key="4">
    <source>
        <dbReference type="Google" id="ProtNLM"/>
    </source>
</evidence>
<name>A0ABT3WIC1_9PROT</name>
<dbReference type="EMBL" id="JANIDY010000003">
    <property type="protein sequence ID" value="MCX5618423.1"/>
    <property type="molecule type" value="Genomic_DNA"/>
</dbReference>
<reference evidence="2" key="1">
    <citation type="submission" date="2022-07" db="EMBL/GenBank/DDBJ databases">
        <title>Bombella genomes.</title>
        <authorList>
            <person name="Harer L."/>
            <person name="Styblova S."/>
            <person name="Ehrmann M."/>
        </authorList>
    </citation>
    <scope>NUCLEOTIDE SEQUENCE</scope>
    <source>
        <strain evidence="2">TMW 2.2543</strain>
    </source>
</reference>
<feature type="transmembrane region" description="Helical" evidence="1">
    <location>
        <begin position="304"/>
        <end position="321"/>
    </location>
</feature>
<evidence type="ECO:0000313" key="2">
    <source>
        <dbReference type="EMBL" id="MCX5618423.1"/>
    </source>
</evidence>
<feature type="transmembrane region" description="Helical" evidence="1">
    <location>
        <begin position="131"/>
        <end position="149"/>
    </location>
</feature>
<evidence type="ECO:0000256" key="1">
    <source>
        <dbReference type="SAM" id="Phobius"/>
    </source>
</evidence>
<organism evidence="2 3">
    <name type="scientific">Bombella pluederhausensis</name>
    <dbReference type="NCBI Taxonomy" id="2967336"/>
    <lineage>
        <taxon>Bacteria</taxon>
        <taxon>Pseudomonadati</taxon>
        <taxon>Pseudomonadota</taxon>
        <taxon>Alphaproteobacteria</taxon>
        <taxon>Acetobacterales</taxon>
        <taxon>Acetobacteraceae</taxon>
        <taxon>Bombella</taxon>
    </lineage>
</organism>
<keyword evidence="1" id="KW-0472">Membrane</keyword>
<keyword evidence="1" id="KW-0812">Transmembrane</keyword>
<dbReference type="RefSeq" id="WP_266116934.1">
    <property type="nucleotide sequence ID" value="NZ_JANIDY010000003.1"/>
</dbReference>
<feature type="transmembrane region" description="Helical" evidence="1">
    <location>
        <begin position="351"/>
        <end position="368"/>
    </location>
</feature>
<keyword evidence="1" id="KW-1133">Transmembrane helix</keyword>
<accession>A0ABT3WIC1</accession>
<comment type="caution">
    <text evidence="2">The sequence shown here is derived from an EMBL/GenBank/DDBJ whole genome shotgun (WGS) entry which is preliminary data.</text>
</comment>